<protein>
    <submittedName>
        <fullName evidence="1">Uncharacterized protein</fullName>
    </submittedName>
</protein>
<dbReference type="AlphaFoldDB" id="A0A3T1D7P9"/>
<dbReference type="Proteomes" id="UP000289856">
    <property type="component" value="Chromosome"/>
</dbReference>
<gene>
    <name evidence="1" type="ORF">KCTCHS21_34780</name>
</gene>
<organism evidence="1 2">
    <name type="scientific">Cohnella abietis</name>
    <dbReference type="NCBI Taxonomy" id="2507935"/>
    <lineage>
        <taxon>Bacteria</taxon>
        <taxon>Bacillati</taxon>
        <taxon>Bacillota</taxon>
        <taxon>Bacilli</taxon>
        <taxon>Bacillales</taxon>
        <taxon>Paenibacillaceae</taxon>
        <taxon>Cohnella</taxon>
    </lineage>
</organism>
<name>A0A3T1D7P9_9BACL</name>
<dbReference type="KEGG" id="cohn:KCTCHS21_34780"/>
<sequence>MNNRIMELIISATLGGLITGVVAPTLGEWLRGFFNSHHTNNRKKKHKEKIIDVLRYHVPEITEMGVNFDRINFEVFKGKRKDYTLELLMELYREGRVDKYELKSNDIVLPLWAYRQAHTIKRIVE</sequence>
<evidence type="ECO:0000313" key="2">
    <source>
        <dbReference type="Proteomes" id="UP000289856"/>
    </source>
</evidence>
<reference evidence="1 2" key="1">
    <citation type="submission" date="2019-01" db="EMBL/GenBank/DDBJ databases">
        <title>Complete genome sequence of Cohnella hallensis HS21 isolated from Korean fir (Abies koreana) rhizospheric soil.</title>
        <authorList>
            <person name="Jiang L."/>
            <person name="Kang S.W."/>
            <person name="Kim S."/>
            <person name="Jung J."/>
            <person name="Kim C.Y."/>
            <person name="Kim D.H."/>
            <person name="Kim S.W."/>
            <person name="Lee J."/>
        </authorList>
    </citation>
    <scope>NUCLEOTIDE SEQUENCE [LARGE SCALE GENOMIC DNA]</scope>
    <source>
        <strain evidence="1 2">HS21</strain>
    </source>
</reference>
<proteinExistence type="predicted"/>
<keyword evidence="2" id="KW-1185">Reference proteome</keyword>
<accession>A0A3T1D7P9</accession>
<dbReference type="EMBL" id="AP019400">
    <property type="protein sequence ID" value="BBI34079.1"/>
    <property type="molecule type" value="Genomic_DNA"/>
</dbReference>
<dbReference type="RefSeq" id="WP_130610834.1">
    <property type="nucleotide sequence ID" value="NZ_AP019400.1"/>
</dbReference>
<evidence type="ECO:0000313" key="1">
    <source>
        <dbReference type="EMBL" id="BBI34079.1"/>
    </source>
</evidence>